<protein>
    <recommendedName>
        <fullName evidence="8">Peptidyl-prolyl cis-trans isomerase</fullName>
        <shortName evidence="8">PPIase</shortName>
        <ecNumber evidence="8">5.2.1.8</ecNumber>
    </recommendedName>
</protein>
<evidence type="ECO:0000256" key="5">
    <source>
        <dbReference type="ARBA" id="ARBA00022737"/>
    </source>
</evidence>
<proteinExistence type="inferred from homology"/>
<evidence type="ECO:0000313" key="10">
    <source>
        <dbReference type="EMBL" id="PWE23256.1"/>
    </source>
</evidence>
<feature type="chain" id="PRO_5015371260" description="Peptidyl-prolyl cis-trans isomerase" evidence="8">
    <location>
        <begin position="17"/>
        <end position="176"/>
    </location>
</feature>
<comment type="catalytic activity">
    <reaction evidence="1 8">
        <text>[protein]-peptidylproline (omega=180) = [protein]-peptidylproline (omega=0)</text>
        <dbReference type="Rhea" id="RHEA:16237"/>
        <dbReference type="Rhea" id="RHEA-COMP:10747"/>
        <dbReference type="Rhea" id="RHEA-COMP:10748"/>
        <dbReference type="ChEBI" id="CHEBI:83833"/>
        <dbReference type="ChEBI" id="CHEBI:83834"/>
        <dbReference type="EC" id="5.2.1.8"/>
    </reaction>
</comment>
<dbReference type="PROSITE" id="PS50072">
    <property type="entry name" value="CSA_PPIASE_2"/>
    <property type="match status" value="1"/>
</dbReference>
<feature type="signal peptide" evidence="8">
    <location>
        <begin position="1"/>
        <end position="16"/>
    </location>
</feature>
<evidence type="ECO:0000256" key="8">
    <source>
        <dbReference type="RuleBase" id="RU363019"/>
    </source>
</evidence>
<accession>A0A2U2C2K4</accession>
<evidence type="ECO:0000256" key="6">
    <source>
        <dbReference type="ARBA" id="ARBA00023110"/>
    </source>
</evidence>
<dbReference type="InterPro" id="IPR029000">
    <property type="entry name" value="Cyclophilin-like_dom_sf"/>
</dbReference>
<keyword evidence="5" id="KW-0677">Repeat</keyword>
<dbReference type="FunFam" id="2.40.100.10:FF:000003">
    <property type="entry name" value="Peptidylprolyl isomerase domain and WD repeat-containing 1"/>
    <property type="match status" value="1"/>
</dbReference>
<dbReference type="PIRSF" id="PIRSF001467">
    <property type="entry name" value="Peptidylpro_ismrse"/>
    <property type="match status" value="1"/>
</dbReference>
<dbReference type="Pfam" id="PF00160">
    <property type="entry name" value="Pro_isomerase"/>
    <property type="match status" value="1"/>
</dbReference>
<feature type="domain" description="PPIase cyclophilin-type" evidence="9">
    <location>
        <begin position="20"/>
        <end position="174"/>
    </location>
</feature>
<keyword evidence="4" id="KW-0853">WD repeat</keyword>
<dbReference type="PANTHER" id="PTHR45625">
    <property type="entry name" value="PEPTIDYL-PROLYL CIS-TRANS ISOMERASE-RELATED"/>
    <property type="match status" value="1"/>
</dbReference>
<dbReference type="InterPro" id="IPR044666">
    <property type="entry name" value="Cyclophilin_A-like"/>
</dbReference>
<dbReference type="InterPro" id="IPR002130">
    <property type="entry name" value="Cyclophilin-type_PPIase_dom"/>
</dbReference>
<evidence type="ECO:0000256" key="7">
    <source>
        <dbReference type="ARBA" id="ARBA00023235"/>
    </source>
</evidence>
<comment type="function">
    <text evidence="2 8">PPIases accelerate the folding of proteins. It catalyzes the cis-trans isomerization of proline imidic peptide bonds in oligopeptides.</text>
</comment>
<evidence type="ECO:0000313" key="11">
    <source>
        <dbReference type="Proteomes" id="UP000245014"/>
    </source>
</evidence>
<dbReference type="EMBL" id="QEYI01000001">
    <property type="protein sequence ID" value="PWE23256.1"/>
    <property type="molecule type" value="Genomic_DNA"/>
</dbReference>
<dbReference type="Proteomes" id="UP000245014">
    <property type="component" value="Unassembled WGS sequence"/>
</dbReference>
<keyword evidence="8" id="KW-0732">Signal</keyword>
<dbReference type="AlphaFoldDB" id="A0A2U2C2K4"/>
<dbReference type="GO" id="GO:0003755">
    <property type="term" value="F:peptidyl-prolyl cis-trans isomerase activity"/>
    <property type="evidence" value="ECO:0007669"/>
    <property type="project" value="UniProtKB-UniRule"/>
</dbReference>
<dbReference type="PANTHER" id="PTHR45625:SF4">
    <property type="entry name" value="PEPTIDYLPROLYL ISOMERASE DOMAIN AND WD REPEAT-CONTAINING PROTEIN 1"/>
    <property type="match status" value="1"/>
</dbReference>
<dbReference type="STRING" id="28200.GCA_001572935_00643"/>
<evidence type="ECO:0000259" key="9">
    <source>
        <dbReference type="PROSITE" id="PS50072"/>
    </source>
</evidence>
<keyword evidence="6 8" id="KW-0697">Rotamase</keyword>
<name>A0A2U2C2K4_9BACT</name>
<dbReference type="RefSeq" id="WP_109065472.1">
    <property type="nucleotide sequence ID" value="NZ_JAUQUJ010000037.1"/>
</dbReference>
<dbReference type="EC" id="5.2.1.8" evidence="8"/>
<dbReference type="Gene3D" id="2.40.100.10">
    <property type="entry name" value="Cyclophilin-like"/>
    <property type="match status" value="1"/>
</dbReference>
<evidence type="ECO:0000256" key="4">
    <source>
        <dbReference type="ARBA" id="ARBA00022574"/>
    </source>
</evidence>
<reference evidence="10 11" key="1">
    <citation type="submission" date="2018-05" db="EMBL/GenBank/DDBJ databases">
        <title>Antimicrobial susceptibility testing and genomic analysis of Arcobacter skirrowii strains and one Arcobacter butzleri isolated from German poultry farms.</title>
        <authorList>
            <person name="Haenel I."/>
            <person name="Hotzel H."/>
            <person name="Tomaso H."/>
            <person name="Busch A."/>
        </authorList>
    </citation>
    <scope>NUCLEOTIDE SEQUENCE [LARGE SCALE GENOMIC DNA]</scope>
    <source>
        <strain evidence="11">v</strain>
    </source>
</reference>
<organism evidence="10 11">
    <name type="scientific">Aliarcobacter skirrowii</name>
    <dbReference type="NCBI Taxonomy" id="28200"/>
    <lineage>
        <taxon>Bacteria</taxon>
        <taxon>Pseudomonadati</taxon>
        <taxon>Campylobacterota</taxon>
        <taxon>Epsilonproteobacteria</taxon>
        <taxon>Campylobacterales</taxon>
        <taxon>Arcobacteraceae</taxon>
        <taxon>Aliarcobacter</taxon>
    </lineage>
</organism>
<comment type="similarity">
    <text evidence="3 8">Belongs to the cyclophilin-type PPIase family.</text>
</comment>
<evidence type="ECO:0000256" key="3">
    <source>
        <dbReference type="ARBA" id="ARBA00007365"/>
    </source>
</evidence>
<dbReference type="PRINTS" id="PR00153">
    <property type="entry name" value="CSAPPISMRASE"/>
</dbReference>
<gene>
    <name evidence="10" type="ORF">DF188_00865</name>
</gene>
<comment type="caution">
    <text evidence="10">The sequence shown here is derived from an EMBL/GenBank/DDBJ whole genome shotgun (WGS) entry which is preliminary data.</text>
</comment>
<dbReference type="InterPro" id="IPR024936">
    <property type="entry name" value="Cyclophilin-type_PPIase"/>
</dbReference>
<evidence type="ECO:0000256" key="2">
    <source>
        <dbReference type="ARBA" id="ARBA00002388"/>
    </source>
</evidence>
<keyword evidence="7 8" id="KW-0413">Isomerase</keyword>
<dbReference type="SUPFAM" id="SSF50891">
    <property type="entry name" value="Cyclophilin-like"/>
    <property type="match status" value="1"/>
</dbReference>
<sequence length="176" mass="19606">MKKVLLISLLCTILFAKDPIAIIDTNMGIIKVELKPQLAPKAVENFVTHSKNGYYNNQIFHRVIKNFMIQGGDPTGTGTGGESIWKKDFEDEFSSKAIFDKPFILAMANRGANTNGSQFFITTTATYWLNGYHTIFGYVVDGFDVVRGIENVKTNGRYGGDKPISDVKINSIKIEE</sequence>
<evidence type="ECO:0000256" key="1">
    <source>
        <dbReference type="ARBA" id="ARBA00000971"/>
    </source>
</evidence>